<protein>
    <submittedName>
        <fullName evidence="1">Uncharacterized protein</fullName>
    </submittedName>
</protein>
<dbReference type="Proteomes" id="UP000800035">
    <property type="component" value="Unassembled WGS sequence"/>
</dbReference>
<gene>
    <name evidence="1" type="ORF">CC80DRAFT_164823</name>
</gene>
<sequence length="70" mass="8282">MHQVIFPLFPYLPLKPHPPFEQHIVILNHCPPKLNMPVDNLIPYLDHRPQFLRLENRASHLLHCLSIFAL</sequence>
<proteinExistence type="predicted"/>
<dbReference type="EMBL" id="ML977006">
    <property type="protein sequence ID" value="KAF1953017.1"/>
    <property type="molecule type" value="Genomic_DNA"/>
</dbReference>
<reference evidence="1" key="1">
    <citation type="journal article" date="2020" name="Stud. Mycol.">
        <title>101 Dothideomycetes genomes: a test case for predicting lifestyles and emergence of pathogens.</title>
        <authorList>
            <person name="Haridas S."/>
            <person name="Albert R."/>
            <person name="Binder M."/>
            <person name="Bloem J."/>
            <person name="Labutti K."/>
            <person name="Salamov A."/>
            <person name="Andreopoulos B."/>
            <person name="Baker S."/>
            <person name="Barry K."/>
            <person name="Bills G."/>
            <person name="Bluhm B."/>
            <person name="Cannon C."/>
            <person name="Castanera R."/>
            <person name="Culley D."/>
            <person name="Daum C."/>
            <person name="Ezra D."/>
            <person name="Gonzalez J."/>
            <person name="Henrissat B."/>
            <person name="Kuo A."/>
            <person name="Liang C."/>
            <person name="Lipzen A."/>
            <person name="Lutzoni F."/>
            <person name="Magnuson J."/>
            <person name="Mondo S."/>
            <person name="Nolan M."/>
            <person name="Ohm R."/>
            <person name="Pangilinan J."/>
            <person name="Park H.-J."/>
            <person name="Ramirez L."/>
            <person name="Alfaro M."/>
            <person name="Sun H."/>
            <person name="Tritt A."/>
            <person name="Yoshinaga Y."/>
            <person name="Zwiers L.-H."/>
            <person name="Turgeon B."/>
            <person name="Goodwin S."/>
            <person name="Spatafora J."/>
            <person name="Crous P."/>
            <person name="Grigoriev I."/>
        </authorList>
    </citation>
    <scope>NUCLEOTIDE SEQUENCE</scope>
    <source>
        <strain evidence="1">CBS 675.92</strain>
    </source>
</reference>
<name>A0A6A5TVQ0_9PLEO</name>
<keyword evidence="2" id="KW-1185">Reference proteome</keyword>
<accession>A0A6A5TVQ0</accession>
<organism evidence="1 2">
    <name type="scientific">Byssothecium circinans</name>
    <dbReference type="NCBI Taxonomy" id="147558"/>
    <lineage>
        <taxon>Eukaryota</taxon>
        <taxon>Fungi</taxon>
        <taxon>Dikarya</taxon>
        <taxon>Ascomycota</taxon>
        <taxon>Pezizomycotina</taxon>
        <taxon>Dothideomycetes</taxon>
        <taxon>Pleosporomycetidae</taxon>
        <taxon>Pleosporales</taxon>
        <taxon>Massarineae</taxon>
        <taxon>Massarinaceae</taxon>
        <taxon>Byssothecium</taxon>
    </lineage>
</organism>
<dbReference type="AlphaFoldDB" id="A0A6A5TVQ0"/>
<evidence type="ECO:0000313" key="2">
    <source>
        <dbReference type="Proteomes" id="UP000800035"/>
    </source>
</evidence>
<evidence type="ECO:0000313" key="1">
    <source>
        <dbReference type="EMBL" id="KAF1953017.1"/>
    </source>
</evidence>